<accession>A0A9D2ISX3</accession>
<evidence type="ECO:0000313" key="3">
    <source>
        <dbReference type="Proteomes" id="UP000824041"/>
    </source>
</evidence>
<dbReference type="EMBL" id="DXBU01000027">
    <property type="protein sequence ID" value="HIZ21615.1"/>
    <property type="molecule type" value="Genomic_DNA"/>
</dbReference>
<reference evidence="2" key="1">
    <citation type="journal article" date="2021" name="PeerJ">
        <title>Extensive microbial diversity within the chicken gut microbiome revealed by metagenomics and culture.</title>
        <authorList>
            <person name="Gilroy R."/>
            <person name="Ravi A."/>
            <person name="Getino M."/>
            <person name="Pursley I."/>
            <person name="Horton D.L."/>
            <person name="Alikhan N.F."/>
            <person name="Baker D."/>
            <person name="Gharbi K."/>
            <person name="Hall N."/>
            <person name="Watson M."/>
            <person name="Adriaenssens E.M."/>
            <person name="Foster-Nyarko E."/>
            <person name="Jarju S."/>
            <person name="Secka A."/>
            <person name="Antonio M."/>
            <person name="Oren A."/>
            <person name="Chaudhuri R.R."/>
            <person name="La Ragione R."/>
            <person name="Hildebrand F."/>
            <person name="Pallen M.J."/>
        </authorList>
    </citation>
    <scope>NUCLEOTIDE SEQUENCE</scope>
    <source>
        <strain evidence="2">14324</strain>
    </source>
</reference>
<name>A0A9D2ISX3_9FIRM</name>
<dbReference type="InterPro" id="IPR004027">
    <property type="entry name" value="SEC_C_motif"/>
</dbReference>
<feature type="domain" description="Plasmid pRiA4b Orf3-like" evidence="1">
    <location>
        <begin position="4"/>
        <end position="139"/>
    </location>
</feature>
<sequence>MSKGYQLKITIKGSKPPIWRRVIVPDQITFRDLDDIIEEVFGWMHSHMFEFAFGREARFAGSPLPEPEDTADEYIDEWIEEGRTFTYTYDFGDCWEHTIKVEQILDRSERYPVVTKAKGPYMIEDCGGIWRFYEYIEDADPFDIDAENQYLLQMEFPEAAPREKSCNRNLEKYREGTAPEEKDLEEMSIKEYFDHLEQEARARMSPIASLKDVFSQYSKPQLTQIAQIHGFKGYHKFKKNELAEWLKNHLLETLYMKQMLLDCEKTDLDIFDHAIEKKGITIPIVLVEHSLFLCSYTGYQPDYSFLMVPEDVEEKYKKICTREFRQELETRSLLKDYCNGALVLYGAVSREEIRDIYRHYEKQDIPEKLMEDVIRRMCRDEDLYLFQDGLLIDTRMDEHYQDVWEEQKAYPRYLPGEKEEMLACGRAYGQPLGPDTEFFTEYLEKKLKLQEPDITLMYAEISEALRMNADIDEILSIFADYGCKISSRKKAKELSDNLCRLDRVLRRWELNGHTREEIDALSGQDSAKAGNTADTQSKIVPFAQKKKVYPNDPCPCGSGKKYKYCCGKNNPDKK</sequence>
<gene>
    <name evidence="2" type="ORF">IAA21_02290</name>
</gene>
<evidence type="ECO:0000313" key="2">
    <source>
        <dbReference type="EMBL" id="HIZ21615.1"/>
    </source>
</evidence>
<dbReference type="SUPFAM" id="SSF103642">
    <property type="entry name" value="Sec-C motif"/>
    <property type="match status" value="1"/>
</dbReference>
<dbReference type="Pfam" id="PF07929">
    <property type="entry name" value="PRiA4_ORF3"/>
    <property type="match status" value="1"/>
</dbReference>
<dbReference type="AlphaFoldDB" id="A0A9D2ISX3"/>
<protein>
    <submittedName>
        <fullName evidence="2">SEC-C domain-containing protein</fullName>
    </submittedName>
</protein>
<dbReference type="SUPFAM" id="SSF159941">
    <property type="entry name" value="MM3350-like"/>
    <property type="match status" value="1"/>
</dbReference>
<dbReference type="Gene3D" id="3.10.450.50">
    <property type="match status" value="1"/>
</dbReference>
<dbReference type="Gene3D" id="3.10.290.30">
    <property type="entry name" value="MM3350-like"/>
    <property type="match status" value="1"/>
</dbReference>
<reference evidence="2" key="2">
    <citation type="submission" date="2021-04" db="EMBL/GenBank/DDBJ databases">
        <authorList>
            <person name="Gilroy R."/>
        </authorList>
    </citation>
    <scope>NUCLEOTIDE SEQUENCE</scope>
    <source>
        <strain evidence="2">14324</strain>
    </source>
</reference>
<proteinExistence type="predicted"/>
<dbReference type="InterPro" id="IPR024047">
    <property type="entry name" value="MM3350-like_sf"/>
</dbReference>
<evidence type="ECO:0000259" key="1">
    <source>
        <dbReference type="Pfam" id="PF07929"/>
    </source>
</evidence>
<dbReference type="InterPro" id="IPR012912">
    <property type="entry name" value="Plasmid_pRiA4b_Orf3-like"/>
</dbReference>
<dbReference type="Proteomes" id="UP000824041">
    <property type="component" value="Unassembled WGS sequence"/>
</dbReference>
<dbReference type="PANTHER" id="PTHR41878:SF1">
    <property type="entry name" value="TNPR PROTEIN"/>
    <property type="match status" value="1"/>
</dbReference>
<organism evidence="2 3">
    <name type="scientific">Candidatus Blautia faecigallinarum</name>
    <dbReference type="NCBI Taxonomy" id="2838488"/>
    <lineage>
        <taxon>Bacteria</taxon>
        <taxon>Bacillati</taxon>
        <taxon>Bacillota</taxon>
        <taxon>Clostridia</taxon>
        <taxon>Lachnospirales</taxon>
        <taxon>Lachnospiraceae</taxon>
        <taxon>Blautia</taxon>
    </lineage>
</organism>
<dbReference type="Pfam" id="PF02810">
    <property type="entry name" value="SEC-C"/>
    <property type="match status" value="1"/>
</dbReference>
<dbReference type="PANTHER" id="PTHR41878">
    <property type="entry name" value="LEXA REPRESSOR-RELATED"/>
    <property type="match status" value="1"/>
</dbReference>
<comment type="caution">
    <text evidence="2">The sequence shown here is derived from an EMBL/GenBank/DDBJ whole genome shotgun (WGS) entry which is preliminary data.</text>
</comment>